<dbReference type="CDD" id="cd12383">
    <property type="entry name" value="RRM_RBM42"/>
    <property type="match status" value="1"/>
</dbReference>
<dbReference type="InterPro" id="IPR034215">
    <property type="entry name" value="RBM42_RRM"/>
</dbReference>
<protein>
    <recommendedName>
        <fullName evidence="2">RNA-binding protein 42</fullName>
    </recommendedName>
    <alternativeName>
        <fullName evidence="4">RNA-binding motif protein 42</fullName>
    </alternativeName>
</protein>
<reference evidence="8" key="2">
    <citation type="submission" date="2017-05" db="UniProtKB">
        <authorList>
            <consortium name="EnsemblMetazoa"/>
        </authorList>
    </citation>
    <scope>IDENTIFICATION</scope>
</reference>
<evidence type="ECO:0000256" key="4">
    <source>
        <dbReference type="ARBA" id="ARBA00030574"/>
    </source>
</evidence>
<dbReference type="STRING" id="400682.A0A1X7ULB9"/>
<dbReference type="eggNOG" id="KOG0226">
    <property type="taxonomic scope" value="Eukaryota"/>
</dbReference>
<evidence type="ECO:0000256" key="6">
    <source>
        <dbReference type="SAM" id="MobiDB-lite"/>
    </source>
</evidence>
<keyword evidence="9" id="KW-1185">Reference proteome</keyword>
<gene>
    <name evidence="8" type="primary">100633261</name>
</gene>
<dbReference type="InterPro" id="IPR000504">
    <property type="entry name" value="RRM_dom"/>
</dbReference>
<dbReference type="Proteomes" id="UP000007879">
    <property type="component" value="Unassembled WGS sequence"/>
</dbReference>
<dbReference type="AlphaFoldDB" id="A0A1X7ULB9"/>
<evidence type="ECO:0000313" key="9">
    <source>
        <dbReference type="Proteomes" id="UP000007879"/>
    </source>
</evidence>
<evidence type="ECO:0000259" key="7">
    <source>
        <dbReference type="PROSITE" id="PS50102"/>
    </source>
</evidence>
<comment type="similarity">
    <text evidence="1">Belongs to the RRM RBM42 family.</text>
</comment>
<organism evidence="8">
    <name type="scientific">Amphimedon queenslandica</name>
    <name type="common">Sponge</name>
    <dbReference type="NCBI Taxonomy" id="400682"/>
    <lineage>
        <taxon>Eukaryota</taxon>
        <taxon>Metazoa</taxon>
        <taxon>Porifera</taxon>
        <taxon>Demospongiae</taxon>
        <taxon>Heteroscleromorpha</taxon>
        <taxon>Haplosclerida</taxon>
        <taxon>Niphatidae</taxon>
        <taxon>Amphimedon</taxon>
    </lineage>
</organism>
<dbReference type="GO" id="GO:0003729">
    <property type="term" value="F:mRNA binding"/>
    <property type="evidence" value="ECO:0007669"/>
    <property type="project" value="InterPro"/>
</dbReference>
<dbReference type="InParanoid" id="A0A1X7ULB9"/>
<evidence type="ECO:0000256" key="3">
    <source>
        <dbReference type="ARBA" id="ARBA00022884"/>
    </source>
</evidence>
<reference evidence="9" key="1">
    <citation type="journal article" date="2010" name="Nature">
        <title>The Amphimedon queenslandica genome and the evolution of animal complexity.</title>
        <authorList>
            <person name="Srivastava M."/>
            <person name="Simakov O."/>
            <person name="Chapman J."/>
            <person name="Fahey B."/>
            <person name="Gauthier M.E."/>
            <person name="Mitros T."/>
            <person name="Richards G.S."/>
            <person name="Conaco C."/>
            <person name="Dacre M."/>
            <person name="Hellsten U."/>
            <person name="Larroux C."/>
            <person name="Putnam N.H."/>
            <person name="Stanke M."/>
            <person name="Adamska M."/>
            <person name="Darling A."/>
            <person name="Degnan S.M."/>
            <person name="Oakley T.H."/>
            <person name="Plachetzki D.C."/>
            <person name="Zhai Y."/>
            <person name="Adamski M."/>
            <person name="Calcino A."/>
            <person name="Cummins S.F."/>
            <person name="Goodstein D.M."/>
            <person name="Harris C."/>
            <person name="Jackson D.J."/>
            <person name="Leys S.P."/>
            <person name="Shu S."/>
            <person name="Woodcroft B.J."/>
            <person name="Vervoort M."/>
            <person name="Kosik K.S."/>
            <person name="Manning G."/>
            <person name="Degnan B.M."/>
            <person name="Rokhsar D.S."/>
        </authorList>
    </citation>
    <scope>NUCLEOTIDE SEQUENCE [LARGE SCALE GENOMIC DNA]</scope>
</reference>
<dbReference type="Pfam" id="PF00076">
    <property type="entry name" value="RRM_1"/>
    <property type="match status" value="1"/>
</dbReference>
<dbReference type="InterPro" id="IPR035979">
    <property type="entry name" value="RBD_domain_sf"/>
</dbReference>
<proteinExistence type="inferred from homology"/>
<dbReference type="OrthoDB" id="1749473at2759"/>
<sequence>MSWACLLMGVAKRKANVSLKMAKKTMDNDVLAKEMARFEQEVLGVAASAPPRPAVRPKGVTVSAPPTTSHPPRTAPAPPPPQAPAAFNPALLMGHQSSTPVSLLGIQAVVKNSEDRTGQSSSKKSKQKQPKKDLSKLRIGGGQVWEDLTLHEWDPNDYRIFCGDLGNDVSDDTLAKAFMKYPSFMKAKVIRDKWSKKTKGFGFVSFKDPHDFMEAMREMNGKYIGSRPVRLKKSLWKDRSFVEVKKREKEEKKKNAAMKAMQQQ</sequence>
<name>A0A1X7ULB9_AMPQE</name>
<feature type="region of interest" description="Disordered" evidence="6">
    <location>
        <begin position="112"/>
        <end position="138"/>
    </location>
</feature>
<feature type="domain" description="RRM" evidence="7">
    <location>
        <begin position="158"/>
        <end position="236"/>
    </location>
</feature>
<dbReference type="PANTHER" id="PTHR47640:SF11">
    <property type="entry name" value="RNA-BINDING PROTEIN 42"/>
    <property type="match status" value="1"/>
</dbReference>
<dbReference type="EnsemblMetazoa" id="XM_003387507.2">
    <property type="protein sequence ID" value="XP_003387555.2"/>
    <property type="gene ID" value="LOC100633261"/>
</dbReference>
<dbReference type="SMART" id="SM00360">
    <property type="entry name" value="RRM"/>
    <property type="match status" value="1"/>
</dbReference>
<feature type="compositionally biased region" description="Pro residues" evidence="6">
    <location>
        <begin position="73"/>
        <end position="83"/>
    </location>
</feature>
<evidence type="ECO:0000313" key="8">
    <source>
        <dbReference type="EnsemblMetazoa" id="Aqu2.1.28299_001"/>
    </source>
</evidence>
<dbReference type="SUPFAM" id="SSF54928">
    <property type="entry name" value="RNA-binding domain, RBD"/>
    <property type="match status" value="1"/>
</dbReference>
<accession>A0A1X7ULB9</accession>
<evidence type="ECO:0000256" key="5">
    <source>
        <dbReference type="PROSITE-ProRule" id="PRU00176"/>
    </source>
</evidence>
<dbReference type="InterPro" id="IPR012677">
    <property type="entry name" value="Nucleotide-bd_a/b_plait_sf"/>
</dbReference>
<dbReference type="EnsemblMetazoa" id="Aqu2.1.28299_001">
    <property type="protein sequence ID" value="Aqu2.1.28299_001"/>
    <property type="gene ID" value="Aqu2.1.28299"/>
</dbReference>
<keyword evidence="3 5" id="KW-0694">RNA-binding</keyword>
<dbReference type="PANTHER" id="PTHR47640">
    <property type="entry name" value="TRNA SELENOCYSTEINE 1-ASSOCIATED PROTEIN 1-RELATED-RELATED"/>
    <property type="match status" value="1"/>
</dbReference>
<dbReference type="KEGG" id="aqu:100633261"/>
<dbReference type="Gene3D" id="3.30.70.330">
    <property type="match status" value="1"/>
</dbReference>
<dbReference type="InterPro" id="IPR050825">
    <property type="entry name" value="RBM42_RBP45_47-like"/>
</dbReference>
<evidence type="ECO:0000256" key="2">
    <source>
        <dbReference type="ARBA" id="ARBA00015192"/>
    </source>
</evidence>
<evidence type="ECO:0000256" key="1">
    <source>
        <dbReference type="ARBA" id="ARBA00007408"/>
    </source>
</evidence>
<dbReference type="PROSITE" id="PS50102">
    <property type="entry name" value="RRM"/>
    <property type="match status" value="1"/>
</dbReference>
<feature type="region of interest" description="Disordered" evidence="6">
    <location>
        <begin position="49"/>
        <end position="88"/>
    </location>
</feature>